<dbReference type="KEGG" id="rba:RB2007"/>
<evidence type="ECO:0000313" key="2">
    <source>
        <dbReference type="Proteomes" id="UP000001025"/>
    </source>
</evidence>
<organism evidence="1 2">
    <name type="scientific">Rhodopirellula baltica (strain DSM 10527 / NCIMB 13988 / SH1)</name>
    <dbReference type="NCBI Taxonomy" id="243090"/>
    <lineage>
        <taxon>Bacteria</taxon>
        <taxon>Pseudomonadati</taxon>
        <taxon>Planctomycetota</taxon>
        <taxon>Planctomycetia</taxon>
        <taxon>Pirellulales</taxon>
        <taxon>Pirellulaceae</taxon>
        <taxon>Rhodopirellula</taxon>
    </lineage>
</organism>
<protein>
    <submittedName>
        <fullName evidence="1">Uncharacterized protein</fullName>
    </submittedName>
</protein>
<dbReference type="HOGENOM" id="CLU_2652045_0_0_0"/>
<dbReference type="EnsemblBacteria" id="CAD72373">
    <property type="protein sequence ID" value="CAD72373"/>
    <property type="gene ID" value="RB2007"/>
</dbReference>
<dbReference type="EMBL" id="BX294136">
    <property type="protein sequence ID" value="CAD72373.1"/>
    <property type="molecule type" value="Genomic_DNA"/>
</dbReference>
<evidence type="ECO:0000313" key="1">
    <source>
        <dbReference type="EMBL" id="CAD72373.1"/>
    </source>
</evidence>
<dbReference type="STRING" id="243090.RB2007"/>
<sequence>MPERKCCGRKCGFGTFHRDANFLSPRNVLHTPSRVDTKTPRHDGLGAMNQFLAPQTQPMKGLFVVSITVGRAVLVL</sequence>
<dbReference type="InParanoid" id="Q7UWJ0"/>
<dbReference type="AlphaFoldDB" id="Q7UWJ0"/>
<name>Q7UWJ0_RHOBA</name>
<gene>
    <name evidence="1" type="ordered locus">RB2007</name>
</gene>
<proteinExistence type="predicted"/>
<keyword evidence="2" id="KW-1185">Reference proteome</keyword>
<accession>Q7UWJ0</accession>
<dbReference type="Proteomes" id="UP000001025">
    <property type="component" value="Chromosome"/>
</dbReference>
<reference evidence="1 2" key="1">
    <citation type="journal article" date="2003" name="Proc. Natl. Acad. Sci. U.S.A.">
        <title>Complete genome sequence of the marine planctomycete Pirellula sp. strain 1.</title>
        <authorList>
            <person name="Gloeckner F.O."/>
            <person name="Kube M."/>
            <person name="Bauer M."/>
            <person name="Teeling H."/>
            <person name="Lombardot T."/>
            <person name="Ludwig W."/>
            <person name="Gade D."/>
            <person name="Beck A."/>
            <person name="Borzym K."/>
            <person name="Heitmann K."/>
            <person name="Rabus R."/>
            <person name="Schlesner H."/>
            <person name="Amann R."/>
            <person name="Reinhardt R."/>
        </authorList>
    </citation>
    <scope>NUCLEOTIDE SEQUENCE [LARGE SCALE GENOMIC DNA]</scope>
    <source>
        <strain evidence="2">DSM 10527 / NCIMB 13988 / SH1</strain>
    </source>
</reference>